<sequence>MNTPESPSRRAIAFPPAIAHRCHPRLPSCQVIAPSQIWQRGGAAATYAVGPPPSLQPSPATAAAPASPPVGLPLPVRSREGEAPRRSRHRLPSRHRPQPPPPPPLLPGCRCLPSDDARL</sequence>
<accession>Q5VPA7</accession>
<evidence type="ECO:0000313" key="3">
    <source>
        <dbReference type="EMBL" id="BAD68718.1"/>
    </source>
</evidence>
<proteinExistence type="predicted"/>
<organism evidence="3 4">
    <name type="scientific">Oryza sativa subsp. japonica</name>
    <name type="common">Rice</name>
    <dbReference type="NCBI Taxonomy" id="39947"/>
    <lineage>
        <taxon>Eukaryota</taxon>
        <taxon>Viridiplantae</taxon>
        <taxon>Streptophyta</taxon>
        <taxon>Embryophyta</taxon>
        <taxon>Tracheophyta</taxon>
        <taxon>Spermatophyta</taxon>
        <taxon>Magnoliopsida</taxon>
        <taxon>Liliopsida</taxon>
        <taxon>Poales</taxon>
        <taxon>Poaceae</taxon>
        <taxon>BOP clade</taxon>
        <taxon>Oryzoideae</taxon>
        <taxon>Oryzeae</taxon>
        <taxon>Oryzinae</taxon>
        <taxon>Oryza</taxon>
        <taxon>Oryza sativa</taxon>
    </lineage>
</organism>
<name>Q5VPA7_ORYSJ</name>
<reference evidence="4" key="3">
    <citation type="journal article" date="2005" name="Nature">
        <title>The map-based sequence of the rice genome.</title>
        <authorList>
            <consortium name="International rice genome sequencing project (IRGSP)"/>
            <person name="Matsumoto T."/>
            <person name="Wu J."/>
            <person name="Kanamori H."/>
            <person name="Katayose Y."/>
            <person name="Fujisawa M."/>
            <person name="Namiki N."/>
            <person name="Mizuno H."/>
            <person name="Yamamoto K."/>
            <person name="Antonio B.A."/>
            <person name="Baba T."/>
            <person name="Sakata K."/>
            <person name="Nagamura Y."/>
            <person name="Aoki H."/>
            <person name="Arikawa K."/>
            <person name="Arita K."/>
            <person name="Bito T."/>
            <person name="Chiden Y."/>
            <person name="Fujitsuka N."/>
            <person name="Fukunaka R."/>
            <person name="Hamada M."/>
            <person name="Harada C."/>
            <person name="Hayashi A."/>
            <person name="Hijishita S."/>
            <person name="Honda M."/>
            <person name="Hosokawa S."/>
            <person name="Ichikawa Y."/>
            <person name="Idonuma A."/>
            <person name="Iijima M."/>
            <person name="Ikeda M."/>
            <person name="Ikeno M."/>
            <person name="Ito K."/>
            <person name="Ito S."/>
            <person name="Ito T."/>
            <person name="Ito Y."/>
            <person name="Ito Y."/>
            <person name="Iwabuchi A."/>
            <person name="Kamiya K."/>
            <person name="Karasawa W."/>
            <person name="Kurita K."/>
            <person name="Katagiri S."/>
            <person name="Kikuta A."/>
            <person name="Kobayashi H."/>
            <person name="Kobayashi N."/>
            <person name="Machita K."/>
            <person name="Maehara T."/>
            <person name="Masukawa M."/>
            <person name="Mizubayashi T."/>
            <person name="Mukai Y."/>
            <person name="Nagasaki H."/>
            <person name="Nagata Y."/>
            <person name="Naito S."/>
            <person name="Nakashima M."/>
            <person name="Nakama Y."/>
            <person name="Nakamichi Y."/>
            <person name="Nakamura M."/>
            <person name="Meguro A."/>
            <person name="Negishi M."/>
            <person name="Ohta I."/>
            <person name="Ohta T."/>
            <person name="Okamoto M."/>
            <person name="Ono N."/>
            <person name="Saji S."/>
            <person name="Sakaguchi M."/>
            <person name="Sakai K."/>
            <person name="Shibata M."/>
            <person name="Shimokawa T."/>
            <person name="Song J."/>
            <person name="Takazaki Y."/>
            <person name="Terasawa K."/>
            <person name="Tsugane M."/>
            <person name="Tsuji K."/>
            <person name="Ueda S."/>
            <person name="Waki K."/>
            <person name="Yamagata H."/>
            <person name="Yamamoto M."/>
            <person name="Yamamoto S."/>
            <person name="Yamane H."/>
            <person name="Yoshiki S."/>
            <person name="Yoshihara R."/>
            <person name="Yukawa K."/>
            <person name="Zhong H."/>
            <person name="Yano M."/>
            <person name="Yuan Q."/>
            <person name="Ouyang S."/>
            <person name="Liu J."/>
            <person name="Jones K.M."/>
            <person name="Gansberger K."/>
            <person name="Moffat K."/>
            <person name="Hill J."/>
            <person name="Bera J."/>
            <person name="Fadrosh D."/>
            <person name="Jin S."/>
            <person name="Johri S."/>
            <person name="Kim M."/>
            <person name="Overton L."/>
            <person name="Reardon M."/>
            <person name="Tsitrin T."/>
            <person name="Vuong H."/>
            <person name="Weaver B."/>
            <person name="Ciecko A."/>
            <person name="Tallon L."/>
            <person name="Jackson J."/>
            <person name="Pai G."/>
            <person name="Aken S.V."/>
            <person name="Utterback T."/>
            <person name="Reidmuller S."/>
            <person name="Feldblyum T."/>
            <person name="Hsiao J."/>
            <person name="Zismann V."/>
            <person name="Iobst S."/>
            <person name="de Vazeille A.R."/>
            <person name="Buell C.R."/>
            <person name="Ying K."/>
            <person name="Li Y."/>
            <person name="Lu T."/>
            <person name="Huang Y."/>
            <person name="Zhao Q."/>
            <person name="Feng Q."/>
            <person name="Zhang L."/>
            <person name="Zhu J."/>
            <person name="Weng Q."/>
            <person name="Mu J."/>
            <person name="Lu Y."/>
            <person name="Fan D."/>
            <person name="Liu Y."/>
            <person name="Guan J."/>
            <person name="Zhang Y."/>
            <person name="Yu S."/>
            <person name="Liu X."/>
            <person name="Zhang Y."/>
            <person name="Hong G."/>
            <person name="Han B."/>
            <person name="Choisne N."/>
            <person name="Demange N."/>
            <person name="Orjeda G."/>
            <person name="Samain S."/>
            <person name="Cattolico L."/>
            <person name="Pelletier E."/>
            <person name="Couloux A."/>
            <person name="Segurens B."/>
            <person name="Wincker P."/>
            <person name="D'Hont A."/>
            <person name="Scarpelli C."/>
            <person name="Weissenbach J."/>
            <person name="Salanoubat M."/>
            <person name="Quetier F."/>
            <person name="Yu Y."/>
            <person name="Kim H.R."/>
            <person name="Rambo T."/>
            <person name="Currie J."/>
            <person name="Collura K."/>
            <person name="Luo M."/>
            <person name="Yang T."/>
            <person name="Ammiraju J.S.S."/>
            <person name="Engler F."/>
            <person name="Soderlund C."/>
            <person name="Wing R.A."/>
            <person name="Palmer L.E."/>
            <person name="de la Bastide M."/>
            <person name="Spiegel L."/>
            <person name="Nascimento L."/>
            <person name="Zutavern T."/>
            <person name="O'Shaughnessy A."/>
            <person name="Dike S."/>
            <person name="Dedhia N."/>
            <person name="Preston R."/>
            <person name="Balija V."/>
            <person name="McCombie W.R."/>
            <person name="Chow T."/>
            <person name="Chen H."/>
            <person name="Chung M."/>
            <person name="Chen C."/>
            <person name="Shaw J."/>
            <person name="Wu H."/>
            <person name="Hsiao K."/>
            <person name="Chao Y."/>
            <person name="Chu M."/>
            <person name="Cheng C."/>
            <person name="Hour A."/>
            <person name="Lee P."/>
            <person name="Lin S."/>
            <person name="Lin Y."/>
            <person name="Liou J."/>
            <person name="Liu S."/>
            <person name="Hsing Y."/>
            <person name="Raghuvanshi S."/>
            <person name="Mohanty A."/>
            <person name="Bharti A.K."/>
            <person name="Gaur A."/>
            <person name="Gupta V."/>
            <person name="Kumar D."/>
            <person name="Ravi V."/>
            <person name="Vij S."/>
            <person name="Kapur A."/>
            <person name="Khurana P."/>
            <person name="Khurana P."/>
            <person name="Khurana J.P."/>
            <person name="Tyagi A.K."/>
            <person name="Gaikwad K."/>
            <person name="Singh A."/>
            <person name="Dalal V."/>
            <person name="Srivastava S."/>
            <person name="Dixit A."/>
            <person name="Pal A.K."/>
            <person name="Ghazi I.A."/>
            <person name="Yadav M."/>
            <person name="Pandit A."/>
            <person name="Bhargava A."/>
            <person name="Sureshbabu K."/>
            <person name="Batra K."/>
            <person name="Sharma T.R."/>
            <person name="Mohapatra T."/>
            <person name="Singh N.K."/>
            <person name="Messing J."/>
            <person name="Nelson A.B."/>
            <person name="Fuks G."/>
            <person name="Kavchok S."/>
            <person name="Keizer G."/>
            <person name="Linton E."/>
            <person name="Llaca V."/>
            <person name="Song R."/>
            <person name="Tanyolac B."/>
            <person name="Young S."/>
            <person name="Ho-Il K."/>
            <person name="Hahn J.H."/>
            <person name="Sangsakoo G."/>
            <person name="Vanavichit A."/>
            <person name="de Mattos Luiz.A.T."/>
            <person name="Zimmer P.D."/>
            <person name="Malone G."/>
            <person name="Dellagostin O."/>
            <person name="de Oliveira A.C."/>
            <person name="Bevan M."/>
            <person name="Bancroft I."/>
            <person name="Minx P."/>
            <person name="Cordum H."/>
            <person name="Wilson R."/>
            <person name="Cheng Z."/>
            <person name="Jin W."/>
            <person name="Jiang J."/>
            <person name="Leong S.A."/>
            <person name="Iwama H."/>
            <person name="Gojobori T."/>
            <person name="Itoh T."/>
            <person name="Niimura Y."/>
            <person name="Fujii Y."/>
            <person name="Habara T."/>
            <person name="Sakai H."/>
            <person name="Sato Y."/>
            <person name="Wilson G."/>
            <person name="Kumar K."/>
            <person name="McCouch S."/>
            <person name="Juretic N."/>
            <person name="Hoen D."/>
            <person name="Wright S."/>
            <person name="Bruskiewich R."/>
            <person name="Bureau T."/>
            <person name="Miyao A."/>
            <person name="Hirochika H."/>
            <person name="Nishikawa T."/>
            <person name="Kadowaki K."/>
            <person name="Sugiura M."/>
            <person name="Burr B."/>
            <person name="Sasaki T."/>
        </authorList>
    </citation>
    <scope>NUCLEOTIDE SEQUENCE [LARGE SCALE GENOMIC DNA]</scope>
    <source>
        <strain evidence="4">cv. Nipponbare</strain>
    </source>
</reference>
<protein>
    <submittedName>
        <fullName evidence="3">Uncharacterized protein</fullName>
    </submittedName>
</protein>
<evidence type="ECO:0000313" key="4">
    <source>
        <dbReference type="Proteomes" id="UP000000763"/>
    </source>
</evidence>
<feature type="compositionally biased region" description="Basic residues" evidence="1">
    <location>
        <begin position="86"/>
        <end position="97"/>
    </location>
</feature>
<evidence type="ECO:0000256" key="1">
    <source>
        <dbReference type="SAM" id="MobiDB-lite"/>
    </source>
</evidence>
<gene>
    <name evidence="3" type="ORF">P0498C03.3</name>
    <name evidence="2" type="ORF">P0566A10.37</name>
</gene>
<dbReference type="Proteomes" id="UP000000763">
    <property type="component" value="Chromosome 6"/>
</dbReference>
<feature type="region of interest" description="Disordered" evidence="1">
    <location>
        <begin position="45"/>
        <end position="119"/>
    </location>
</feature>
<reference evidence="2" key="1">
    <citation type="submission" date="2001-05" db="EMBL/GenBank/DDBJ databases">
        <title>Oryza sativa nipponbare(GA3) genomic DNA, chromosome 6, PAC clone:P0566A10.</title>
        <authorList>
            <person name="Sasaki T."/>
            <person name="Matsumoto T."/>
            <person name="Yamamoto K."/>
        </authorList>
    </citation>
    <scope>NUCLEOTIDE SEQUENCE</scope>
</reference>
<reference evidence="4" key="4">
    <citation type="journal article" date="2008" name="Nucleic Acids Res.">
        <title>The rice annotation project database (RAP-DB): 2008 update.</title>
        <authorList>
            <consortium name="The rice annotation project (RAP)"/>
        </authorList>
    </citation>
    <scope>GENOME REANNOTATION</scope>
    <source>
        <strain evidence="4">cv. Nipponbare</strain>
    </source>
</reference>
<evidence type="ECO:0000313" key="2">
    <source>
        <dbReference type="EMBL" id="BAD68611.1"/>
    </source>
</evidence>
<dbReference type="EMBL" id="AP003724">
    <property type="protein sequence ID" value="BAD68718.1"/>
    <property type="molecule type" value="Genomic_DNA"/>
</dbReference>
<dbReference type="EMBL" id="AP003630">
    <property type="protein sequence ID" value="BAD68611.1"/>
    <property type="molecule type" value="Genomic_DNA"/>
</dbReference>
<dbReference type="AlphaFoldDB" id="Q5VPA7"/>
<reference evidence="3" key="2">
    <citation type="submission" date="2001-06" db="EMBL/GenBank/DDBJ databases">
        <title>Oryza sativa nipponbare(GA3) genomic DNA, chromosome 6, PAC clone:P0498C03.</title>
        <authorList>
            <person name="Sasaki T."/>
            <person name="Matsumoto T."/>
            <person name="Yamamoto K."/>
        </authorList>
    </citation>
    <scope>NUCLEOTIDE SEQUENCE</scope>
</reference>